<dbReference type="PANTHER" id="PTHR11473">
    <property type="entry name" value="AROMATIC AMINO ACID HYDROXYLASE"/>
    <property type="match status" value="1"/>
</dbReference>
<gene>
    <name evidence="8" type="primary">phhA</name>
    <name evidence="8" type="ORF">GCM10023183_07980</name>
</gene>
<dbReference type="Proteomes" id="UP001501844">
    <property type="component" value="Unassembled WGS sequence"/>
</dbReference>
<dbReference type="SUPFAM" id="SSF56534">
    <property type="entry name" value="Aromatic aminoacid monoxygenases, catalytic and oligomerization domains"/>
    <property type="match status" value="1"/>
</dbReference>
<evidence type="ECO:0000259" key="7">
    <source>
        <dbReference type="PROSITE" id="PS51410"/>
    </source>
</evidence>
<comment type="cofactor">
    <cofactor evidence="1">
        <name>Fe(2+)</name>
        <dbReference type="ChEBI" id="CHEBI:29033"/>
    </cofactor>
</comment>
<dbReference type="PANTHER" id="PTHR11473:SF24">
    <property type="entry name" value="PHENYLALANINE-4-HYDROXYLASE"/>
    <property type="match status" value="1"/>
</dbReference>
<accession>A0ABP8FBD2</accession>
<reference evidence="9" key="1">
    <citation type="journal article" date="2019" name="Int. J. Syst. Evol. Microbiol.">
        <title>The Global Catalogue of Microorganisms (GCM) 10K type strain sequencing project: providing services to taxonomists for standard genome sequencing and annotation.</title>
        <authorList>
            <consortium name="The Broad Institute Genomics Platform"/>
            <consortium name="The Broad Institute Genome Sequencing Center for Infectious Disease"/>
            <person name="Wu L."/>
            <person name="Ma J."/>
        </authorList>
    </citation>
    <scope>NUCLEOTIDE SEQUENCE [LARGE SCALE GENOMIC DNA]</scope>
    <source>
        <strain evidence="9">JCM 17917</strain>
    </source>
</reference>
<evidence type="ECO:0000313" key="8">
    <source>
        <dbReference type="EMBL" id="GAA4299108.1"/>
    </source>
</evidence>
<dbReference type="InterPro" id="IPR036951">
    <property type="entry name" value="ArAA_hydroxylase_sf"/>
</dbReference>
<dbReference type="Gene3D" id="1.10.800.10">
    <property type="entry name" value="Aromatic amino acid hydroxylase"/>
    <property type="match status" value="1"/>
</dbReference>
<dbReference type="InterPro" id="IPR001273">
    <property type="entry name" value="ArAA_hydroxylase"/>
</dbReference>
<evidence type="ECO:0000256" key="3">
    <source>
        <dbReference type="ARBA" id="ARBA00022723"/>
    </source>
</evidence>
<sequence length="255" mass="29347">MLTAMYQQPYHQYTIQHQQIWNILFTKRVEALSHVVAVNFWQGVKALDLKAYFIPEFLELNFWMQKNTDWQVVAVEQSPRPAQVLAKWSKRKFPAQTQLRLHPDADLRLQGNSDLFLDIFSQLPWLAQPEVRDFLFRLGTLAQKSQDPATVEALWQISQHVLGNGLLRDHKGQMTLFGSRLISNAPEGEAALRHETKWQPLALEELVAMPFEEGKQPQAYFVLESLSDLTTLMERLEKEGIPAKEEPAVLQMVAG</sequence>
<comment type="similarity">
    <text evidence="2">Belongs to the biopterin-dependent aromatic amino acid hydroxylase family.</text>
</comment>
<evidence type="ECO:0000256" key="2">
    <source>
        <dbReference type="ARBA" id="ARBA00009712"/>
    </source>
</evidence>
<keyword evidence="3" id="KW-0479">Metal-binding</keyword>
<evidence type="ECO:0000313" key="9">
    <source>
        <dbReference type="Proteomes" id="UP001501844"/>
    </source>
</evidence>
<evidence type="ECO:0000256" key="4">
    <source>
        <dbReference type="ARBA" id="ARBA00023002"/>
    </source>
</evidence>
<proteinExistence type="inferred from homology"/>
<dbReference type="EMBL" id="BAABGX010000001">
    <property type="protein sequence ID" value="GAA4299108.1"/>
    <property type="molecule type" value="Genomic_DNA"/>
</dbReference>
<evidence type="ECO:0000256" key="6">
    <source>
        <dbReference type="ARBA" id="ARBA00023033"/>
    </source>
</evidence>
<keyword evidence="6" id="KW-0503">Monooxygenase</keyword>
<feature type="domain" description="Biopterin-dependent aromatic amino acid hydroxylase family profile" evidence="7">
    <location>
        <begin position="1"/>
        <end position="255"/>
    </location>
</feature>
<dbReference type="Pfam" id="PF00351">
    <property type="entry name" value="Biopterin_H"/>
    <property type="match status" value="1"/>
</dbReference>
<name>A0ABP8FBD2_9BACT</name>
<keyword evidence="4" id="KW-0560">Oxidoreductase</keyword>
<dbReference type="PROSITE" id="PS51410">
    <property type="entry name" value="BH4_AAA_HYDROXYL_2"/>
    <property type="match status" value="1"/>
</dbReference>
<comment type="caution">
    <text evidence="8">The sequence shown here is derived from an EMBL/GenBank/DDBJ whole genome shotgun (WGS) entry which is preliminary data.</text>
</comment>
<evidence type="ECO:0000256" key="1">
    <source>
        <dbReference type="ARBA" id="ARBA00001954"/>
    </source>
</evidence>
<dbReference type="InterPro" id="IPR036329">
    <property type="entry name" value="Aro-AA_hydroxylase_C_sf"/>
</dbReference>
<evidence type="ECO:0000256" key="5">
    <source>
        <dbReference type="ARBA" id="ARBA00023004"/>
    </source>
</evidence>
<keyword evidence="9" id="KW-1185">Reference proteome</keyword>
<dbReference type="InterPro" id="IPR019774">
    <property type="entry name" value="Aromatic-AA_hydroxylase_C"/>
</dbReference>
<protein>
    <submittedName>
        <fullName evidence="8">Phenylalanine 4-monooxygenase</fullName>
    </submittedName>
</protein>
<organism evidence="8 9">
    <name type="scientific">Nibribacter koreensis</name>
    <dbReference type="NCBI Taxonomy" id="1084519"/>
    <lineage>
        <taxon>Bacteria</taxon>
        <taxon>Pseudomonadati</taxon>
        <taxon>Bacteroidota</taxon>
        <taxon>Cytophagia</taxon>
        <taxon>Cytophagales</taxon>
        <taxon>Hymenobacteraceae</taxon>
        <taxon>Nibribacter</taxon>
    </lineage>
</organism>
<keyword evidence="5" id="KW-0408">Iron</keyword>